<dbReference type="RefSeq" id="WP_314012090.1">
    <property type="nucleotide sequence ID" value="NZ_JAVTTP010000001.1"/>
</dbReference>
<organism evidence="1 2">
    <name type="scientific">Pricia mediterranea</name>
    <dbReference type="NCBI Taxonomy" id="3076079"/>
    <lineage>
        <taxon>Bacteria</taxon>
        <taxon>Pseudomonadati</taxon>
        <taxon>Bacteroidota</taxon>
        <taxon>Flavobacteriia</taxon>
        <taxon>Flavobacteriales</taxon>
        <taxon>Flavobacteriaceae</taxon>
        <taxon>Pricia</taxon>
    </lineage>
</organism>
<dbReference type="NCBIfam" id="NF041374">
    <property type="entry name" value="GDCCVxC"/>
    <property type="match status" value="1"/>
</dbReference>
<proteinExistence type="predicted"/>
<comment type="caution">
    <text evidence="1">The sequence shown here is derived from an EMBL/GenBank/DDBJ whole genome shotgun (WGS) entry which is preliminary data.</text>
</comment>
<dbReference type="InterPro" id="IPR047677">
    <property type="entry name" value="GDCCVxC"/>
</dbReference>
<dbReference type="EMBL" id="JAVTTP010000001">
    <property type="protein sequence ID" value="MDT7827244.1"/>
    <property type="molecule type" value="Genomic_DNA"/>
</dbReference>
<accession>A0ABU3L218</accession>
<reference evidence="1 2" key="1">
    <citation type="submission" date="2023-09" db="EMBL/GenBank/DDBJ databases">
        <title>Novel taxa isolated from Blanes Bay.</title>
        <authorList>
            <person name="Rey-Velasco X."/>
            <person name="Lucena T."/>
        </authorList>
    </citation>
    <scope>NUCLEOTIDE SEQUENCE [LARGE SCALE GENOMIC DNA]</scope>
    <source>
        <strain evidence="1 2">S334</strain>
    </source>
</reference>
<protein>
    <submittedName>
        <fullName evidence="1">GDCCVxC domain-containing (Seleno)protein</fullName>
    </submittedName>
</protein>
<evidence type="ECO:0000313" key="2">
    <source>
        <dbReference type="Proteomes" id="UP001250656"/>
    </source>
</evidence>
<evidence type="ECO:0000313" key="1">
    <source>
        <dbReference type="EMBL" id="MDT7827244.1"/>
    </source>
</evidence>
<name>A0ABU3L218_9FLAO</name>
<gene>
    <name evidence="1" type="ORF">RQM65_01025</name>
</gene>
<sequence length="74" mass="8139">MEATILKSTITCPECGHKKAEEMPTTACQFFYECENCKQILKPKEGDCCVFCSYGTVACPPIQENKSCNNSGCC</sequence>
<dbReference type="Proteomes" id="UP001250656">
    <property type="component" value="Unassembled WGS sequence"/>
</dbReference>
<keyword evidence="2" id="KW-1185">Reference proteome</keyword>